<keyword evidence="3" id="KW-1185">Reference proteome</keyword>
<evidence type="ECO:0000256" key="1">
    <source>
        <dbReference type="SAM" id="MobiDB-lite"/>
    </source>
</evidence>
<feature type="region of interest" description="Disordered" evidence="1">
    <location>
        <begin position="93"/>
        <end position="114"/>
    </location>
</feature>
<dbReference type="Proteomes" id="UP000585836">
    <property type="component" value="Unassembled WGS sequence"/>
</dbReference>
<organism evidence="2 3">
    <name type="scientific">Streptomyces echinatus</name>
    <dbReference type="NCBI Taxonomy" id="67293"/>
    <lineage>
        <taxon>Bacteria</taxon>
        <taxon>Bacillati</taxon>
        <taxon>Actinomycetota</taxon>
        <taxon>Actinomycetes</taxon>
        <taxon>Kitasatosporales</taxon>
        <taxon>Streptomycetaceae</taxon>
        <taxon>Streptomyces</taxon>
    </lineage>
</organism>
<feature type="region of interest" description="Disordered" evidence="1">
    <location>
        <begin position="34"/>
        <end position="57"/>
    </location>
</feature>
<evidence type="ECO:0000313" key="3">
    <source>
        <dbReference type="Proteomes" id="UP000585836"/>
    </source>
</evidence>
<dbReference type="AlphaFoldDB" id="A0A7W9Q3Q6"/>
<protein>
    <submittedName>
        <fullName evidence="2">Uncharacterized protein</fullName>
    </submittedName>
</protein>
<dbReference type="EMBL" id="JACHJK010000028">
    <property type="protein sequence ID" value="MBB5932608.1"/>
    <property type="molecule type" value="Genomic_DNA"/>
</dbReference>
<sequence>MSRLDMLRFARRVVEQHTARQLDLIDRWIAEEERRQAERQRGEQARPPAPQWLLEPGLNKESPSVYVHAGGCWNAGRRSRGVDQDAALRTLAEGVPPCPHCRPDKALGHPSRPR</sequence>
<dbReference type="RefSeq" id="WP_225818046.1">
    <property type="nucleotide sequence ID" value="NZ_BAAAWF010000090.1"/>
</dbReference>
<comment type="caution">
    <text evidence="2">The sequence shown here is derived from an EMBL/GenBank/DDBJ whole genome shotgun (WGS) entry which is preliminary data.</text>
</comment>
<dbReference type="Pfam" id="PF19746">
    <property type="entry name" value="DUF6233"/>
    <property type="match status" value="1"/>
</dbReference>
<evidence type="ECO:0000313" key="2">
    <source>
        <dbReference type="EMBL" id="MBB5932608.1"/>
    </source>
</evidence>
<name>A0A7W9Q3Q6_9ACTN</name>
<feature type="compositionally biased region" description="Basic and acidic residues" evidence="1">
    <location>
        <begin position="34"/>
        <end position="44"/>
    </location>
</feature>
<accession>A0A7W9Q3Q6</accession>
<proteinExistence type="predicted"/>
<gene>
    <name evidence="2" type="ORF">FHS34_008118</name>
</gene>
<reference evidence="2 3" key="1">
    <citation type="submission" date="2020-08" db="EMBL/GenBank/DDBJ databases">
        <title>Genomic Encyclopedia of Type Strains, Phase III (KMG-III): the genomes of soil and plant-associated and newly described type strains.</title>
        <authorList>
            <person name="Whitman W."/>
        </authorList>
    </citation>
    <scope>NUCLEOTIDE SEQUENCE [LARGE SCALE GENOMIC DNA]</scope>
    <source>
        <strain evidence="2 3">CECT 3313</strain>
    </source>
</reference>
<dbReference type="InterPro" id="IPR046200">
    <property type="entry name" value="DUF6233"/>
</dbReference>